<proteinExistence type="predicted"/>
<dbReference type="PROSITE" id="PS51375">
    <property type="entry name" value="PPR"/>
    <property type="match status" value="1"/>
</dbReference>
<feature type="repeat" description="PPR" evidence="2">
    <location>
        <begin position="55"/>
        <end position="89"/>
    </location>
</feature>
<accession>A0ABR2MAU3</accession>
<keyword evidence="1" id="KW-0677">Repeat</keyword>
<gene>
    <name evidence="3" type="ORF">KSP40_PGU002760</name>
</gene>
<evidence type="ECO:0000313" key="3">
    <source>
        <dbReference type="EMBL" id="KAK8960740.1"/>
    </source>
</evidence>
<dbReference type="InterPro" id="IPR011990">
    <property type="entry name" value="TPR-like_helical_dom_sf"/>
</dbReference>
<keyword evidence="4" id="KW-1185">Reference proteome</keyword>
<sequence>MSGGQGGGRPLEADRALGCPCVGRPREAAGHWRIFVTIRAFHVFRSTQNRGISVEPETYGVLVDFCCKEGDALIAMRIVDGMVVDGCFLDNNAWCSILVISWAGRKVREEAELIWDELLC</sequence>
<name>A0ABR2MAU3_9ASPA</name>
<evidence type="ECO:0008006" key="5">
    <source>
        <dbReference type="Google" id="ProtNLM"/>
    </source>
</evidence>
<protein>
    <recommendedName>
        <fullName evidence="5">Pentatricopeptide repeat-containing protein</fullName>
    </recommendedName>
</protein>
<dbReference type="Gene3D" id="1.25.40.10">
    <property type="entry name" value="Tetratricopeptide repeat domain"/>
    <property type="match status" value="1"/>
</dbReference>
<dbReference type="NCBIfam" id="TIGR00756">
    <property type="entry name" value="PPR"/>
    <property type="match status" value="1"/>
</dbReference>
<comment type="caution">
    <text evidence="3">The sequence shown here is derived from an EMBL/GenBank/DDBJ whole genome shotgun (WGS) entry which is preliminary data.</text>
</comment>
<dbReference type="Proteomes" id="UP001412067">
    <property type="component" value="Unassembled WGS sequence"/>
</dbReference>
<evidence type="ECO:0000313" key="4">
    <source>
        <dbReference type="Proteomes" id="UP001412067"/>
    </source>
</evidence>
<reference evidence="3 4" key="1">
    <citation type="journal article" date="2022" name="Nat. Plants">
        <title>Genomes of leafy and leafless Platanthera orchids illuminate the evolution of mycoheterotrophy.</title>
        <authorList>
            <person name="Li M.H."/>
            <person name="Liu K.W."/>
            <person name="Li Z."/>
            <person name="Lu H.C."/>
            <person name="Ye Q.L."/>
            <person name="Zhang D."/>
            <person name="Wang J.Y."/>
            <person name="Li Y.F."/>
            <person name="Zhong Z.M."/>
            <person name="Liu X."/>
            <person name="Yu X."/>
            <person name="Liu D.K."/>
            <person name="Tu X.D."/>
            <person name="Liu B."/>
            <person name="Hao Y."/>
            <person name="Liao X.Y."/>
            <person name="Jiang Y.T."/>
            <person name="Sun W.H."/>
            <person name="Chen J."/>
            <person name="Chen Y.Q."/>
            <person name="Ai Y."/>
            <person name="Zhai J.W."/>
            <person name="Wu S.S."/>
            <person name="Zhou Z."/>
            <person name="Hsiao Y.Y."/>
            <person name="Wu W.L."/>
            <person name="Chen Y.Y."/>
            <person name="Lin Y.F."/>
            <person name="Hsu J.L."/>
            <person name="Li C.Y."/>
            <person name="Wang Z.W."/>
            <person name="Zhao X."/>
            <person name="Zhong W.Y."/>
            <person name="Ma X.K."/>
            <person name="Ma L."/>
            <person name="Huang J."/>
            <person name="Chen G.Z."/>
            <person name="Huang M.Z."/>
            <person name="Huang L."/>
            <person name="Peng D.H."/>
            <person name="Luo Y.B."/>
            <person name="Zou S.Q."/>
            <person name="Chen S.P."/>
            <person name="Lan S."/>
            <person name="Tsai W.C."/>
            <person name="Van de Peer Y."/>
            <person name="Liu Z.J."/>
        </authorList>
    </citation>
    <scope>NUCLEOTIDE SEQUENCE [LARGE SCALE GENOMIC DNA]</scope>
    <source>
        <strain evidence="3">Lor288</strain>
    </source>
</reference>
<dbReference type="InterPro" id="IPR002885">
    <property type="entry name" value="PPR_rpt"/>
</dbReference>
<organism evidence="3 4">
    <name type="scientific">Platanthera guangdongensis</name>
    <dbReference type="NCBI Taxonomy" id="2320717"/>
    <lineage>
        <taxon>Eukaryota</taxon>
        <taxon>Viridiplantae</taxon>
        <taxon>Streptophyta</taxon>
        <taxon>Embryophyta</taxon>
        <taxon>Tracheophyta</taxon>
        <taxon>Spermatophyta</taxon>
        <taxon>Magnoliopsida</taxon>
        <taxon>Liliopsida</taxon>
        <taxon>Asparagales</taxon>
        <taxon>Orchidaceae</taxon>
        <taxon>Orchidoideae</taxon>
        <taxon>Orchideae</taxon>
        <taxon>Orchidinae</taxon>
        <taxon>Platanthera</taxon>
    </lineage>
</organism>
<dbReference type="EMBL" id="JBBWWR010000010">
    <property type="protein sequence ID" value="KAK8960740.1"/>
    <property type="molecule type" value="Genomic_DNA"/>
</dbReference>
<evidence type="ECO:0000256" key="2">
    <source>
        <dbReference type="PROSITE-ProRule" id="PRU00708"/>
    </source>
</evidence>
<evidence type="ECO:0000256" key="1">
    <source>
        <dbReference type="ARBA" id="ARBA00022737"/>
    </source>
</evidence>